<dbReference type="GO" id="GO:0016887">
    <property type="term" value="F:ATP hydrolysis activity"/>
    <property type="evidence" value="ECO:0007669"/>
    <property type="project" value="InterPro"/>
</dbReference>
<evidence type="ECO:0000259" key="5">
    <source>
        <dbReference type="PROSITE" id="PS50893"/>
    </source>
</evidence>
<feature type="domain" description="ABC transporter" evidence="5">
    <location>
        <begin position="84"/>
        <end position="332"/>
    </location>
</feature>
<evidence type="ECO:0000313" key="6">
    <source>
        <dbReference type="EMBL" id="BBM86758.1"/>
    </source>
</evidence>
<dbReference type="PROSITE" id="PS50893">
    <property type="entry name" value="ABC_TRANSPORTER_2"/>
    <property type="match status" value="1"/>
</dbReference>
<dbReference type="InterPro" id="IPR003593">
    <property type="entry name" value="AAA+_ATPase"/>
</dbReference>
<evidence type="ECO:0000256" key="3">
    <source>
        <dbReference type="ARBA" id="ARBA00022741"/>
    </source>
</evidence>
<keyword evidence="4 6" id="KW-0067">ATP-binding</keyword>
<dbReference type="Gene3D" id="3.40.50.300">
    <property type="entry name" value="P-loop containing nucleotide triphosphate hydrolases"/>
    <property type="match status" value="1"/>
</dbReference>
<keyword evidence="2" id="KW-0813">Transport</keyword>
<keyword evidence="3" id="KW-0547">Nucleotide-binding</keyword>
<reference evidence="6 7" key="1">
    <citation type="submission" date="2019-08" db="EMBL/GenBank/DDBJ databases">
        <title>Complete genome sequence of Candidatus Uab amorphum.</title>
        <authorList>
            <person name="Shiratori T."/>
            <person name="Suzuki S."/>
            <person name="Kakizawa Y."/>
            <person name="Ishida K."/>
        </authorList>
    </citation>
    <scope>NUCLEOTIDE SEQUENCE [LARGE SCALE GENOMIC DNA]</scope>
    <source>
        <strain evidence="6 7">SRT547</strain>
    </source>
</reference>
<evidence type="ECO:0000256" key="2">
    <source>
        <dbReference type="ARBA" id="ARBA00022448"/>
    </source>
</evidence>
<protein>
    <submittedName>
        <fullName evidence="6">Macrolide ABC transporter ATP-binding protein</fullName>
    </submittedName>
</protein>
<comment type="similarity">
    <text evidence="1">Belongs to the ABC transporter superfamily.</text>
</comment>
<dbReference type="CDD" id="cd03255">
    <property type="entry name" value="ABC_MJ0796_LolCDE_FtsE"/>
    <property type="match status" value="1"/>
</dbReference>
<evidence type="ECO:0000256" key="1">
    <source>
        <dbReference type="ARBA" id="ARBA00005417"/>
    </source>
</evidence>
<proteinExistence type="inferred from homology"/>
<dbReference type="InterPro" id="IPR003439">
    <property type="entry name" value="ABC_transporter-like_ATP-bd"/>
</dbReference>
<dbReference type="GO" id="GO:0005524">
    <property type="term" value="F:ATP binding"/>
    <property type="evidence" value="ECO:0007669"/>
    <property type="project" value="UniProtKB-KW"/>
</dbReference>
<dbReference type="PANTHER" id="PTHR42798:SF7">
    <property type="entry name" value="ALPHA-D-RIBOSE 1-METHYLPHOSPHONATE 5-TRIPHOSPHATE SYNTHASE SUBUNIT PHNL"/>
    <property type="match status" value="1"/>
</dbReference>
<organism evidence="6 7">
    <name type="scientific">Uabimicrobium amorphum</name>
    <dbReference type="NCBI Taxonomy" id="2596890"/>
    <lineage>
        <taxon>Bacteria</taxon>
        <taxon>Pseudomonadati</taxon>
        <taxon>Planctomycetota</taxon>
        <taxon>Candidatus Uabimicrobiia</taxon>
        <taxon>Candidatus Uabimicrobiales</taxon>
        <taxon>Candidatus Uabimicrobiaceae</taxon>
        <taxon>Candidatus Uabimicrobium</taxon>
    </lineage>
</organism>
<evidence type="ECO:0000256" key="4">
    <source>
        <dbReference type="ARBA" id="ARBA00022840"/>
    </source>
</evidence>
<dbReference type="Proteomes" id="UP000326354">
    <property type="component" value="Chromosome"/>
</dbReference>
<dbReference type="OrthoDB" id="9801958at2"/>
<gene>
    <name evidence="6" type="ORF">UABAM_05145</name>
</gene>
<dbReference type="RefSeq" id="WP_151970801.1">
    <property type="nucleotide sequence ID" value="NZ_AP019860.1"/>
</dbReference>
<dbReference type="SUPFAM" id="SSF52540">
    <property type="entry name" value="P-loop containing nucleoside triphosphate hydrolases"/>
    <property type="match status" value="1"/>
</dbReference>
<dbReference type="Pfam" id="PF00005">
    <property type="entry name" value="ABC_tran"/>
    <property type="match status" value="1"/>
</dbReference>
<dbReference type="AlphaFoldDB" id="A0A5S9IRG1"/>
<dbReference type="EMBL" id="AP019860">
    <property type="protein sequence ID" value="BBM86758.1"/>
    <property type="molecule type" value="Genomic_DNA"/>
</dbReference>
<dbReference type="SMART" id="SM00382">
    <property type="entry name" value="AAA"/>
    <property type="match status" value="1"/>
</dbReference>
<sequence length="342" mass="39142">MKNSLFEIRQVIMKARKQGWIPEESIGKINRMLRTMENAGVPEVLTRFQEEKILSEGEIQLLEAQLRQYRDSAQKKGVIKKKLFSLRDVYKHYKTPEGTFYALKGISLNIYYGEILAVLGFSGSGKSTFLNILGLLVTADQGSYIDYKGTRYQDLSSKERDEMRKKEFGFIFQESHLFSHLSALENVALPLRLQKKPNKECTEKAASILSRFMTKDELKSKKVFFNKKPNQFSGGQKQRIAAARAMVHSPKVIFADEPTGSLDYDTGQMVMDALFEAAAEEKVTVIFVTHNHSQARQYCERFVWMEGGEFKNQVVHSPENTMVLVKQLTGKELSKKKRSRPS</sequence>
<name>A0A5S9IRG1_UABAM</name>
<dbReference type="InterPro" id="IPR017911">
    <property type="entry name" value="MacB-like_ATP-bd"/>
</dbReference>
<dbReference type="KEGG" id="uam:UABAM_05145"/>
<keyword evidence="7" id="KW-1185">Reference proteome</keyword>
<evidence type="ECO:0000313" key="7">
    <source>
        <dbReference type="Proteomes" id="UP000326354"/>
    </source>
</evidence>
<accession>A0A5S9IRG1</accession>
<dbReference type="PANTHER" id="PTHR42798">
    <property type="entry name" value="LIPOPROTEIN-RELEASING SYSTEM ATP-BINDING PROTEIN LOLD"/>
    <property type="match status" value="1"/>
</dbReference>
<dbReference type="InterPro" id="IPR027417">
    <property type="entry name" value="P-loop_NTPase"/>
</dbReference>